<dbReference type="EMBL" id="UINC01146835">
    <property type="protein sequence ID" value="SVD37791.1"/>
    <property type="molecule type" value="Genomic_DNA"/>
</dbReference>
<name>A0A382UVU8_9ZZZZ</name>
<evidence type="ECO:0000313" key="1">
    <source>
        <dbReference type="EMBL" id="SVD37791.1"/>
    </source>
</evidence>
<dbReference type="Gene3D" id="1.10.3210.10">
    <property type="entry name" value="Hypothetical protein af1432"/>
    <property type="match status" value="1"/>
</dbReference>
<dbReference type="AlphaFoldDB" id="A0A382UVU8"/>
<accession>A0A382UVU8</accession>
<proteinExistence type="predicted"/>
<organism evidence="1">
    <name type="scientific">marine metagenome</name>
    <dbReference type="NCBI Taxonomy" id="408172"/>
    <lineage>
        <taxon>unclassified sequences</taxon>
        <taxon>metagenomes</taxon>
        <taxon>ecological metagenomes</taxon>
    </lineage>
</organism>
<reference evidence="1" key="1">
    <citation type="submission" date="2018-05" db="EMBL/GenBank/DDBJ databases">
        <authorList>
            <person name="Lanie J.A."/>
            <person name="Ng W.-L."/>
            <person name="Kazmierczak K.M."/>
            <person name="Andrzejewski T.M."/>
            <person name="Davidsen T.M."/>
            <person name="Wayne K.J."/>
            <person name="Tettelin H."/>
            <person name="Glass J.I."/>
            <person name="Rusch D."/>
            <person name="Podicherti R."/>
            <person name="Tsui H.-C.T."/>
            <person name="Winkler M.E."/>
        </authorList>
    </citation>
    <scope>NUCLEOTIDE SEQUENCE</scope>
</reference>
<gene>
    <name evidence="1" type="ORF">METZ01_LOCUS390645</name>
</gene>
<sequence length="92" mass="10071">MKSASEMTAFIRERLKDGKHRQYGEEPVSELVHALQCATLAEVGLRFAKLMDMIRKSDRSGRTVKGAVAASGTGFRLLALGKQDTDDSVRSS</sequence>
<protein>
    <submittedName>
        <fullName evidence="1">Uncharacterized protein</fullName>
    </submittedName>
</protein>